<dbReference type="Gene3D" id="1.10.10.10">
    <property type="entry name" value="Winged helix-like DNA-binding domain superfamily/Winged helix DNA-binding domain"/>
    <property type="match status" value="1"/>
</dbReference>
<dbReference type="InterPro" id="IPR036388">
    <property type="entry name" value="WH-like_DNA-bd_sf"/>
</dbReference>
<evidence type="ECO:0000256" key="2">
    <source>
        <dbReference type="ARBA" id="ARBA00023015"/>
    </source>
</evidence>
<name>A0A5J5G4X3_9GAMM</name>
<dbReference type="Gene3D" id="3.40.190.10">
    <property type="entry name" value="Periplasmic binding protein-like II"/>
    <property type="match status" value="2"/>
</dbReference>
<dbReference type="InterPro" id="IPR000847">
    <property type="entry name" value="LysR_HTH_N"/>
</dbReference>
<dbReference type="Pfam" id="PF03466">
    <property type="entry name" value="LysR_substrate"/>
    <property type="match status" value="1"/>
</dbReference>
<reference evidence="6 7" key="1">
    <citation type="submission" date="2019-09" db="EMBL/GenBank/DDBJ databases">
        <authorList>
            <person name="Li Y."/>
        </authorList>
    </citation>
    <scope>NUCLEOTIDE SEQUENCE [LARGE SCALE GENOMIC DNA]</scope>
    <source>
        <strain evidence="6 7">L3-3HA</strain>
    </source>
</reference>
<proteinExistence type="inferred from homology"/>
<dbReference type="PRINTS" id="PR00039">
    <property type="entry name" value="HTHLYSR"/>
</dbReference>
<dbReference type="OrthoDB" id="8557381at2"/>
<dbReference type="GO" id="GO:0003677">
    <property type="term" value="F:DNA binding"/>
    <property type="evidence" value="ECO:0007669"/>
    <property type="project" value="UniProtKB-KW"/>
</dbReference>
<keyword evidence="7" id="KW-1185">Reference proteome</keyword>
<comment type="caution">
    <text evidence="6">The sequence shown here is derived from an EMBL/GenBank/DDBJ whole genome shotgun (WGS) entry which is preliminary data.</text>
</comment>
<comment type="similarity">
    <text evidence="1">Belongs to the LysR transcriptional regulatory family.</text>
</comment>
<sequence>MLTDVRTLDLNLLKTLDALLDERSVTRAAQRLALTQPAVSGMLTRLRNDFNDPLFVRTKQGIVPTLRALELACPIKQILSDADALLRPQAFDPASAALTLTIASSDYALQAVVIPFIAALRRQAPAIRVSLQSAKDAQLQARFERGEIDIALISPDSTPPGLHARHLFYEDYVCLLRADHPDAAGDRLSMARFCALDHVLVSYSGGKFNGVTDEMLARQGRERRVAMSVTSFAALPEILSASDLIAVVPQRLARAYGDGLKILAPPFAIRGFTQSVVWHERTERDPARRWLRALLIDGCAD</sequence>
<accession>A0A5J5G4X3</accession>
<evidence type="ECO:0000259" key="5">
    <source>
        <dbReference type="PROSITE" id="PS50931"/>
    </source>
</evidence>
<evidence type="ECO:0000313" key="6">
    <source>
        <dbReference type="EMBL" id="KAA9001264.1"/>
    </source>
</evidence>
<dbReference type="SUPFAM" id="SSF46785">
    <property type="entry name" value="Winged helix' DNA-binding domain"/>
    <property type="match status" value="1"/>
</dbReference>
<evidence type="ECO:0000256" key="3">
    <source>
        <dbReference type="ARBA" id="ARBA00023125"/>
    </source>
</evidence>
<dbReference type="InterPro" id="IPR050389">
    <property type="entry name" value="LysR-type_TF"/>
</dbReference>
<dbReference type="InterPro" id="IPR005119">
    <property type="entry name" value="LysR_subst-bd"/>
</dbReference>
<dbReference type="Proteomes" id="UP000335415">
    <property type="component" value="Unassembled WGS sequence"/>
</dbReference>
<keyword evidence="3" id="KW-0238">DNA-binding</keyword>
<gene>
    <name evidence="6" type="ORF">FJU30_08520</name>
</gene>
<evidence type="ECO:0000256" key="4">
    <source>
        <dbReference type="ARBA" id="ARBA00023163"/>
    </source>
</evidence>
<dbReference type="Pfam" id="PF00126">
    <property type="entry name" value="HTH_1"/>
    <property type="match status" value="1"/>
</dbReference>
<dbReference type="PANTHER" id="PTHR30118:SF15">
    <property type="entry name" value="TRANSCRIPTIONAL REGULATORY PROTEIN"/>
    <property type="match status" value="1"/>
</dbReference>
<dbReference type="EMBL" id="VYKJ01000003">
    <property type="protein sequence ID" value="KAA9001264.1"/>
    <property type="molecule type" value="Genomic_DNA"/>
</dbReference>
<dbReference type="PANTHER" id="PTHR30118">
    <property type="entry name" value="HTH-TYPE TRANSCRIPTIONAL REGULATOR LEUO-RELATED"/>
    <property type="match status" value="1"/>
</dbReference>
<protein>
    <submittedName>
        <fullName evidence="6">LysR family transcriptional regulator</fullName>
    </submittedName>
</protein>
<dbReference type="InterPro" id="IPR036390">
    <property type="entry name" value="WH_DNA-bd_sf"/>
</dbReference>
<keyword evidence="2" id="KW-0805">Transcription regulation</keyword>
<dbReference type="PROSITE" id="PS50931">
    <property type="entry name" value="HTH_LYSR"/>
    <property type="match status" value="1"/>
</dbReference>
<dbReference type="SUPFAM" id="SSF53850">
    <property type="entry name" value="Periplasmic binding protein-like II"/>
    <property type="match status" value="1"/>
</dbReference>
<evidence type="ECO:0000256" key="1">
    <source>
        <dbReference type="ARBA" id="ARBA00009437"/>
    </source>
</evidence>
<keyword evidence="4" id="KW-0804">Transcription</keyword>
<dbReference type="GO" id="GO:0003700">
    <property type="term" value="F:DNA-binding transcription factor activity"/>
    <property type="evidence" value="ECO:0007669"/>
    <property type="project" value="InterPro"/>
</dbReference>
<evidence type="ECO:0000313" key="7">
    <source>
        <dbReference type="Proteomes" id="UP000335415"/>
    </source>
</evidence>
<dbReference type="RefSeq" id="WP_150434533.1">
    <property type="nucleotide sequence ID" value="NZ_VYKJ01000003.1"/>
</dbReference>
<feature type="domain" description="HTH lysR-type" evidence="5">
    <location>
        <begin position="8"/>
        <end position="65"/>
    </location>
</feature>
<dbReference type="AlphaFoldDB" id="A0A5J5G4X3"/>
<organism evidence="6 7">
    <name type="scientific">Affinibrenneria salicis</name>
    <dbReference type="NCBI Taxonomy" id="2590031"/>
    <lineage>
        <taxon>Bacteria</taxon>
        <taxon>Pseudomonadati</taxon>
        <taxon>Pseudomonadota</taxon>
        <taxon>Gammaproteobacteria</taxon>
        <taxon>Enterobacterales</taxon>
        <taxon>Pectobacteriaceae</taxon>
        <taxon>Affinibrenneria</taxon>
    </lineage>
</organism>